<feature type="region of interest" description="Disordered" evidence="7">
    <location>
        <begin position="253"/>
        <end position="272"/>
    </location>
</feature>
<organism evidence="12 13">
    <name type="scientific">Populus tomentosa</name>
    <name type="common">Chinese white poplar</name>
    <dbReference type="NCBI Taxonomy" id="118781"/>
    <lineage>
        <taxon>Eukaryota</taxon>
        <taxon>Viridiplantae</taxon>
        <taxon>Streptophyta</taxon>
        <taxon>Embryophyta</taxon>
        <taxon>Tracheophyta</taxon>
        <taxon>Spermatophyta</taxon>
        <taxon>Magnoliopsida</taxon>
        <taxon>eudicotyledons</taxon>
        <taxon>Gunneridae</taxon>
        <taxon>Pentapetalae</taxon>
        <taxon>rosids</taxon>
        <taxon>fabids</taxon>
        <taxon>Malpighiales</taxon>
        <taxon>Salicaceae</taxon>
        <taxon>Saliceae</taxon>
        <taxon>Populus</taxon>
    </lineage>
</organism>
<evidence type="ECO:0000313" key="12">
    <source>
        <dbReference type="EMBL" id="KAG6754690.1"/>
    </source>
</evidence>
<dbReference type="Pfam" id="PF01657">
    <property type="entry name" value="Stress-antifung"/>
    <property type="match status" value="4"/>
</dbReference>
<dbReference type="InterPro" id="IPR002902">
    <property type="entry name" value="GNK2"/>
</dbReference>
<dbReference type="GO" id="GO:0004674">
    <property type="term" value="F:protein serine/threonine kinase activity"/>
    <property type="evidence" value="ECO:0007669"/>
    <property type="project" value="UniProtKB-KW"/>
</dbReference>
<keyword evidence="3" id="KW-0547">Nucleotide-binding</keyword>
<dbReference type="Pfam" id="PF11883">
    <property type="entry name" value="DUF3403"/>
    <property type="match status" value="1"/>
</dbReference>
<protein>
    <submittedName>
        <fullName evidence="12">Uncharacterized protein</fullName>
    </submittedName>
</protein>
<dbReference type="PROSITE" id="PS51473">
    <property type="entry name" value="GNK2"/>
    <property type="match status" value="5"/>
</dbReference>
<comment type="caution">
    <text evidence="12">The sequence shown here is derived from an EMBL/GenBank/DDBJ whole genome shotgun (WGS) entry which is preliminary data.</text>
</comment>
<feature type="transmembrane region" description="Helical" evidence="8">
    <location>
        <begin position="281"/>
        <end position="305"/>
    </location>
</feature>
<dbReference type="OrthoDB" id="4062651at2759"/>
<evidence type="ECO:0000256" key="5">
    <source>
        <dbReference type="ARBA" id="ARBA00022840"/>
    </source>
</evidence>
<gene>
    <name evidence="12" type="ORF">POTOM_040484</name>
</gene>
<dbReference type="InterPro" id="IPR021820">
    <property type="entry name" value="S-locus_recpt_kinase_C"/>
</dbReference>
<dbReference type="Proteomes" id="UP000886885">
    <property type="component" value="Chromosome 11D"/>
</dbReference>
<feature type="domain" description="Gnk2-homologous" evidence="11">
    <location>
        <begin position="770"/>
        <end position="876"/>
    </location>
</feature>
<dbReference type="Pfam" id="PF00069">
    <property type="entry name" value="Pkinase"/>
    <property type="match status" value="1"/>
</dbReference>
<feature type="domain" description="Gnk2-homologous" evidence="11">
    <location>
        <begin position="132"/>
        <end position="239"/>
    </location>
</feature>
<dbReference type="GO" id="GO:0005886">
    <property type="term" value="C:plasma membrane"/>
    <property type="evidence" value="ECO:0007669"/>
    <property type="project" value="TreeGrafter"/>
</dbReference>
<evidence type="ECO:0000256" key="9">
    <source>
        <dbReference type="SAM" id="SignalP"/>
    </source>
</evidence>
<accession>A0A8X7Z0V4</accession>
<dbReference type="PANTHER" id="PTHR27002">
    <property type="entry name" value="RECEPTOR-LIKE SERINE/THREONINE-PROTEIN KINASE SD1-8"/>
    <property type="match status" value="1"/>
</dbReference>
<feature type="signal peptide" evidence="9">
    <location>
        <begin position="1"/>
        <end position="21"/>
    </location>
</feature>
<reference evidence="12" key="1">
    <citation type="journal article" date="2020" name="bioRxiv">
        <title>Hybrid origin of Populus tomentosa Carr. identified through genome sequencing and phylogenomic analysis.</title>
        <authorList>
            <person name="An X."/>
            <person name="Gao K."/>
            <person name="Chen Z."/>
            <person name="Li J."/>
            <person name="Yang X."/>
            <person name="Yang X."/>
            <person name="Zhou J."/>
            <person name="Guo T."/>
            <person name="Zhao T."/>
            <person name="Huang S."/>
            <person name="Miao D."/>
            <person name="Khan W.U."/>
            <person name="Rao P."/>
            <person name="Ye M."/>
            <person name="Lei B."/>
            <person name="Liao W."/>
            <person name="Wang J."/>
            <person name="Ji L."/>
            <person name="Li Y."/>
            <person name="Guo B."/>
            <person name="Mustafa N.S."/>
            <person name="Li S."/>
            <person name="Yun Q."/>
            <person name="Keller S.R."/>
            <person name="Mao J."/>
            <person name="Zhang R."/>
            <person name="Strauss S.H."/>
        </authorList>
    </citation>
    <scope>NUCLEOTIDE SEQUENCE</scope>
    <source>
        <strain evidence="12">GM15</strain>
        <tissue evidence="12">Leaf</tissue>
    </source>
</reference>
<dbReference type="SMART" id="SM00220">
    <property type="entry name" value="S_TKc"/>
    <property type="match status" value="1"/>
</dbReference>
<dbReference type="InterPro" id="IPR008271">
    <property type="entry name" value="Ser/Thr_kinase_AS"/>
</dbReference>
<keyword evidence="1" id="KW-0723">Serine/threonine-protein kinase</keyword>
<evidence type="ECO:0000259" key="10">
    <source>
        <dbReference type="PROSITE" id="PS50011"/>
    </source>
</evidence>
<feature type="compositionally biased region" description="Pro residues" evidence="7">
    <location>
        <begin position="253"/>
        <end position="266"/>
    </location>
</feature>
<keyword evidence="6" id="KW-0675">Receptor</keyword>
<evidence type="ECO:0000256" key="6">
    <source>
        <dbReference type="ARBA" id="ARBA00023170"/>
    </source>
</evidence>
<dbReference type="InterPro" id="IPR000719">
    <property type="entry name" value="Prot_kinase_dom"/>
</dbReference>
<dbReference type="EMBL" id="JAAWWB010000022">
    <property type="protein sequence ID" value="KAG6754690.1"/>
    <property type="molecule type" value="Genomic_DNA"/>
</dbReference>
<keyword evidence="13" id="KW-1185">Reference proteome</keyword>
<keyword evidence="4" id="KW-0418">Kinase</keyword>
<proteinExistence type="predicted"/>
<keyword evidence="8" id="KW-0812">Transmembrane</keyword>
<evidence type="ECO:0000256" key="8">
    <source>
        <dbReference type="SAM" id="Phobius"/>
    </source>
</evidence>
<evidence type="ECO:0000256" key="3">
    <source>
        <dbReference type="ARBA" id="ARBA00022741"/>
    </source>
</evidence>
<feature type="domain" description="Gnk2-homologous" evidence="11">
    <location>
        <begin position="882"/>
        <end position="990"/>
    </location>
</feature>
<feature type="domain" description="Gnk2-homologous" evidence="11">
    <location>
        <begin position="20"/>
        <end position="126"/>
    </location>
</feature>
<keyword evidence="5" id="KW-0067">ATP-binding</keyword>
<feature type="domain" description="Gnk2-homologous" evidence="11">
    <location>
        <begin position="1047"/>
        <end position="1150"/>
    </location>
</feature>
<evidence type="ECO:0000313" key="13">
    <source>
        <dbReference type="Proteomes" id="UP000886885"/>
    </source>
</evidence>
<dbReference type="GO" id="GO:0005524">
    <property type="term" value="F:ATP binding"/>
    <property type="evidence" value="ECO:0007669"/>
    <property type="project" value="UniProtKB-KW"/>
</dbReference>
<name>A0A8X7Z0V4_POPTO</name>
<dbReference type="PROSITE" id="PS50011">
    <property type="entry name" value="PROTEIN_KINASE_DOM"/>
    <property type="match status" value="1"/>
</dbReference>
<dbReference type="PROSITE" id="PS00108">
    <property type="entry name" value="PROTEIN_KINASE_ST"/>
    <property type="match status" value="1"/>
</dbReference>
<sequence length="1150" mass="127972">MGSKTIVSLLFHVIIVSITLTGKEVCYNTGNFTANSTYAKNRDLVLRSLAANVTANGGFYNTTIGLGNDTVYGLVLCMASPSAENCSSCVNSAIQTLMAACPYQKEAISWGGNPVPCIVRYANRYFLGSLEQSPNSIFYNVGIVDATFRQFEQFWSGLGETVKKASTGSSRLMPAVETADLPSNQKAYVFMQCTPDVSPGNCSVCLQQSVDDNKSCCYGYQGGIVAKPNCVFRWEIYTFYDLFPQVTSPSPSPSSPPFAISSPPPTNTTIRKGKENTASRIVIVTIVPTAIFLALVILILTIFCFRKPKQEVKKEIGNIQEDQLLDWAGRATVGDDYSDKDIQGEVTSQDLPLIRLDVINEATRQFSDENKLGQGGFGPVYRLLVYEYMPNKSLDVILFGSRNGVLLDWQRRLSIINGIARGLLYLHEDSRLRIIHRDLKTSNILLDYEMNPKISDFGMARIFGGNQSEANTNRIVGTYNLFSLVSIQNSGYMAPEYAMAGLFSVKSDVFSFGVLLLEIISGKRNVGFHLSEEGESLLTFVGYKSYLSIHKRITSNDFCYLNSGSLLTFQAWKLWSNGQGLELMDPMLEKSSVATEVLRCIHIGLLCVQEDPADRPTMSSVLHMLASDTITLPIPKQPAFSIGRFVAMEGQSSNQKVCSVNELTFTVFSWRLFFWKERSKSRNRQTNRLDGGLALCEKDRGSWNMQLKQEKHKSTRYGAIWSDKDFDLLVDMVRVRLHYWQAQAVPAFHKIMPHIVRNTGSGMFNTSNKSVRAVNMGPDRNFTANSTYAKNRDLVLRSLASNVTNNGGFYNTTIGLGNDTVYGLVLCMASPSAENCSICVNSAIQTLTAGCPNQKEAISWGGNPLPCIVHHANRYFLGSLEQSPNRILYNVGILDVTSRQFEQFWSGLGETLRNASTGSSRLMPAAETADLPPTQKIYVFMQCTPDVSPGNCSVCIKEDDKSWYSKYERDKSNFILLASAFRAGYHQSKCAPSLLAHAWQLWNEGNKAELIDPVPSDALIHAMQTNSHLTFAIDFRKELLHVKGRTTLLPKIIKSKKTLSVIIKMFALKFSIFLLSFAALTEAQEIFLNDNHFRHDVYEVYGLFLCRGDVSVEVCLQCVNLARNDVVQRCPIEKEAIIYYGSVLPALLKQ</sequence>
<dbReference type="CDD" id="cd23509">
    <property type="entry name" value="Gnk2-like"/>
    <property type="match status" value="4"/>
</dbReference>
<keyword evidence="9" id="KW-0732">Signal</keyword>
<evidence type="ECO:0000259" key="11">
    <source>
        <dbReference type="PROSITE" id="PS51473"/>
    </source>
</evidence>
<evidence type="ECO:0000256" key="4">
    <source>
        <dbReference type="ARBA" id="ARBA00022777"/>
    </source>
</evidence>
<keyword evidence="8" id="KW-1133">Transmembrane helix</keyword>
<evidence type="ECO:0000256" key="7">
    <source>
        <dbReference type="SAM" id="MobiDB-lite"/>
    </source>
</evidence>
<dbReference type="PANTHER" id="PTHR27002:SF814">
    <property type="entry name" value="CYSTEINE-RICH RECEPTOR-LIKE PROTEIN KINASE 10"/>
    <property type="match status" value="1"/>
</dbReference>
<dbReference type="AlphaFoldDB" id="A0A8X7Z0V4"/>
<feature type="domain" description="Protein kinase" evidence="10">
    <location>
        <begin position="264"/>
        <end position="626"/>
    </location>
</feature>
<evidence type="ECO:0000256" key="2">
    <source>
        <dbReference type="ARBA" id="ARBA00022679"/>
    </source>
</evidence>
<keyword evidence="2" id="KW-0808">Transferase</keyword>
<evidence type="ECO:0000256" key="1">
    <source>
        <dbReference type="ARBA" id="ARBA00022527"/>
    </source>
</evidence>
<keyword evidence="8" id="KW-0472">Membrane</keyword>
<feature type="chain" id="PRO_5036475090" evidence="9">
    <location>
        <begin position="22"/>
        <end position="1150"/>
    </location>
</feature>